<dbReference type="Gene3D" id="3.40.190.290">
    <property type="match status" value="1"/>
</dbReference>
<geneLocation type="plasmid" evidence="2 3">
    <name>pBB1</name>
</geneLocation>
<dbReference type="AlphaFoldDB" id="F8GUK5"/>
<dbReference type="InterPro" id="IPR005119">
    <property type="entry name" value="LysR_subst-bd"/>
</dbReference>
<evidence type="ECO:0000259" key="1">
    <source>
        <dbReference type="Pfam" id="PF03466"/>
    </source>
</evidence>
<dbReference type="Pfam" id="PF03466">
    <property type="entry name" value="LysR_substrate"/>
    <property type="match status" value="1"/>
</dbReference>
<dbReference type="KEGG" id="cnc:CNE_BB1p09980"/>
<feature type="domain" description="LysR substrate-binding" evidence="1">
    <location>
        <begin position="6"/>
        <end position="80"/>
    </location>
</feature>
<reference evidence="2 3" key="1">
    <citation type="journal article" date="2011" name="J. Bacteriol.">
        <title>Complete genome sequence of the type strain Cupriavidus necator N-1.</title>
        <authorList>
            <person name="Poehlein A."/>
            <person name="Kusian B."/>
            <person name="Friedrich B."/>
            <person name="Daniel R."/>
            <person name="Bowien B."/>
        </authorList>
    </citation>
    <scope>NUCLEOTIDE SEQUENCE [LARGE SCALE GENOMIC DNA]</scope>
    <source>
        <strain evidence="3">ATCC 43291 / DSM 13513 / CCUG 52238 / LMG 8453 / N-1</strain>
        <plasmid evidence="2 3">pBB1</plasmid>
    </source>
</reference>
<name>F8GUK5_CUPNN</name>
<accession>F8GUK5</accession>
<gene>
    <name evidence="2" type="ordered locus">CNE_BB1p09980</name>
</gene>
<dbReference type="HOGENOM" id="CLU_2045777_0_0_4"/>
<proteinExistence type="predicted"/>
<evidence type="ECO:0000313" key="3">
    <source>
        <dbReference type="Proteomes" id="UP000006798"/>
    </source>
</evidence>
<organism evidence="2 3">
    <name type="scientific">Cupriavidus necator (strain ATCC 43291 / DSM 13513 / CCUG 52238 / LMG 8453 / N-1)</name>
    <name type="common">Ralstonia eutropha</name>
    <dbReference type="NCBI Taxonomy" id="1042878"/>
    <lineage>
        <taxon>Bacteria</taxon>
        <taxon>Pseudomonadati</taxon>
        <taxon>Pseudomonadota</taxon>
        <taxon>Betaproteobacteria</taxon>
        <taxon>Burkholderiales</taxon>
        <taxon>Burkholderiaceae</taxon>
        <taxon>Cupriavidus</taxon>
    </lineage>
</organism>
<sequence>MPCRWDRLVLATTLSQPLAERSSMDFIDTLGYDFIGLPEASAIHNVLKRAAEDLQRELRWRVQVSNFETACRMIEANSALVCFRRIPSLAMRAQWRCGSSGSMMNGPNASCKSACPQPIV</sequence>
<dbReference type="EMBL" id="CP002879">
    <property type="protein sequence ID" value="AEI82409.1"/>
    <property type="molecule type" value="Genomic_DNA"/>
</dbReference>
<protein>
    <submittedName>
        <fullName evidence="2">Transcriptional regulator LysR family</fullName>
    </submittedName>
</protein>
<dbReference type="Proteomes" id="UP000006798">
    <property type="component" value="Plasmid pBB1"/>
</dbReference>
<keyword evidence="2" id="KW-0614">Plasmid</keyword>
<evidence type="ECO:0000313" key="2">
    <source>
        <dbReference type="EMBL" id="AEI82409.1"/>
    </source>
</evidence>
<dbReference type="SUPFAM" id="SSF53850">
    <property type="entry name" value="Periplasmic binding protein-like II"/>
    <property type="match status" value="1"/>
</dbReference>